<dbReference type="Pfam" id="PF00106">
    <property type="entry name" value="adh_short"/>
    <property type="match status" value="1"/>
</dbReference>
<dbReference type="InterPro" id="IPR002347">
    <property type="entry name" value="SDR_fam"/>
</dbReference>
<dbReference type="CDD" id="cd05374">
    <property type="entry name" value="17beta-HSD-like_SDR_c"/>
    <property type="match status" value="1"/>
</dbReference>
<dbReference type="GO" id="GO:0016491">
    <property type="term" value="F:oxidoreductase activity"/>
    <property type="evidence" value="ECO:0007669"/>
    <property type="project" value="UniProtKB-KW"/>
</dbReference>
<dbReference type="Proteomes" id="UP000028194">
    <property type="component" value="Chromosome"/>
</dbReference>
<evidence type="ECO:0000256" key="2">
    <source>
        <dbReference type="ARBA" id="ARBA00023002"/>
    </source>
</evidence>
<dbReference type="PRINTS" id="PR00080">
    <property type="entry name" value="SDRFAMILY"/>
</dbReference>
<comment type="similarity">
    <text evidence="1 3">Belongs to the short-chain dehydrogenases/reductases (SDR) family.</text>
</comment>
<organism evidence="4 5">
    <name type="scientific">Candidatus Nitrososphaera evergladensis SR1</name>
    <dbReference type="NCBI Taxonomy" id="1459636"/>
    <lineage>
        <taxon>Archaea</taxon>
        <taxon>Nitrososphaerota</taxon>
        <taxon>Nitrososphaeria</taxon>
        <taxon>Nitrososphaerales</taxon>
        <taxon>Nitrososphaeraceae</taxon>
        <taxon>Nitrososphaera</taxon>
    </lineage>
</organism>
<evidence type="ECO:0000313" key="4">
    <source>
        <dbReference type="EMBL" id="AIF82891.1"/>
    </source>
</evidence>
<dbReference type="InterPro" id="IPR051911">
    <property type="entry name" value="SDR_oxidoreductase"/>
</dbReference>
<dbReference type="PANTHER" id="PTHR43976:SF16">
    <property type="entry name" value="SHORT-CHAIN DEHYDROGENASE_REDUCTASE FAMILY PROTEIN"/>
    <property type="match status" value="1"/>
</dbReference>
<keyword evidence="2" id="KW-0560">Oxidoreductase</keyword>
<dbReference type="KEGG" id="nev:NTE_00813"/>
<evidence type="ECO:0000313" key="5">
    <source>
        <dbReference type="Proteomes" id="UP000028194"/>
    </source>
</evidence>
<protein>
    <recommendedName>
        <fullName evidence="6">Short-chain alcohol dehydrogenase</fullName>
    </recommendedName>
</protein>
<dbReference type="EMBL" id="CP007174">
    <property type="protein sequence ID" value="AIF82891.1"/>
    <property type="molecule type" value="Genomic_DNA"/>
</dbReference>
<evidence type="ECO:0000256" key="3">
    <source>
        <dbReference type="RuleBase" id="RU000363"/>
    </source>
</evidence>
<dbReference type="PANTHER" id="PTHR43976">
    <property type="entry name" value="SHORT CHAIN DEHYDROGENASE"/>
    <property type="match status" value="1"/>
</dbReference>
<proteinExistence type="inferred from homology"/>
<dbReference type="PRINTS" id="PR00081">
    <property type="entry name" value="GDHRDH"/>
</dbReference>
<reference evidence="4 5" key="1">
    <citation type="journal article" date="2014" name="PLoS ONE">
        <title>Genome Sequence of Candidatus Nitrososphaera evergladensis from Group I.1b Enriched from Everglades Soil Reveals Novel Genomic Features of the Ammonia-Oxidizing Archaea.</title>
        <authorList>
            <person name="Zhalnina K.V."/>
            <person name="Dias R."/>
            <person name="Leonard M.T."/>
            <person name="Dorr de Quadros P."/>
            <person name="Camargo F.A."/>
            <person name="Drew J.C."/>
            <person name="Farmerie W.G."/>
            <person name="Daroub S.H."/>
            <person name="Triplett E.W."/>
        </authorList>
    </citation>
    <scope>NUCLEOTIDE SEQUENCE [LARGE SCALE GENOMIC DNA]</scope>
    <source>
        <strain evidence="4 5">SR1</strain>
    </source>
</reference>
<accession>A0A075MN17</accession>
<dbReference type="AlphaFoldDB" id="A0A075MN17"/>
<dbReference type="eggNOG" id="arCOG01259">
    <property type="taxonomic scope" value="Archaea"/>
</dbReference>
<dbReference type="SUPFAM" id="SSF51735">
    <property type="entry name" value="NAD(P)-binding Rossmann-fold domains"/>
    <property type="match status" value="1"/>
</dbReference>
<evidence type="ECO:0008006" key="6">
    <source>
        <dbReference type="Google" id="ProtNLM"/>
    </source>
</evidence>
<dbReference type="InterPro" id="IPR036291">
    <property type="entry name" value="NAD(P)-bd_dom_sf"/>
</dbReference>
<dbReference type="Gene3D" id="3.40.50.720">
    <property type="entry name" value="NAD(P)-binding Rossmann-like Domain"/>
    <property type="match status" value="1"/>
</dbReference>
<gene>
    <name evidence="4" type="ORF">NTE_00813</name>
</gene>
<evidence type="ECO:0000256" key="1">
    <source>
        <dbReference type="ARBA" id="ARBA00006484"/>
    </source>
</evidence>
<name>A0A075MN17_9ARCH</name>
<sequence length="286" mass="31162">MSGGEREAMQTAIVTGSSSGIGLETSLALARNGFYTYATMRNPAKGKALVDRAEKEELPLQVAELDVDKSESVKNTIDGIMEERKRIDVVVNNAGFALVGALEETSMDEIKAQFETNLFGALRVMKAVISIMRRQAGGTIVNITSMGGRVAIPLDPIYHGTKFALEGITESIRYELQPFGINVVLVEPGAVKTNFFDNLKFAHGATRQDSPYAKFMSGLQAAAAHMVQDAIPAREVAEAIVQAVKSDSPQMRYIVGKDAQAMIEAKKSMGDREFEKFMSARFAERQ</sequence>
<dbReference type="HOGENOM" id="CLU_010194_2_9_2"/>
<dbReference type="STRING" id="1459636.NTE_00813"/>
<keyword evidence="5" id="KW-1185">Reference proteome</keyword>